<evidence type="ECO:0000256" key="2">
    <source>
        <dbReference type="ARBA" id="ARBA00022862"/>
    </source>
</evidence>
<evidence type="ECO:0000256" key="3">
    <source>
        <dbReference type="ARBA" id="ARBA00023002"/>
    </source>
</evidence>
<organism evidence="8 9">
    <name type="scientific">Arthrobacter ginkgonis</name>
    <dbReference type="NCBI Taxonomy" id="1630594"/>
    <lineage>
        <taxon>Bacteria</taxon>
        <taxon>Bacillati</taxon>
        <taxon>Actinomycetota</taxon>
        <taxon>Actinomycetes</taxon>
        <taxon>Micrococcales</taxon>
        <taxon>Micrococcaceae</taxon>
        <taxon>Arthrobacter</taxon>
    </lineage>
</organism>
<dbReference type="PANTHER" id="PTHR43110">
    <property type="entry name" value="THIOL PEROXIDASE"/>
    <property type="match status" value="1"/>
</dbReference>
<protein>
    <recommendedName>
        <fullName evidence="6">Thiol peroxidase</fullName>
        <shortName evidence="6">Tpx</shortName>
        <ecNumber evidence="6">1.11.1.24</ecNumber>
    </recommendedName>
    <alternativeName>
        <fullName evidence="6">Peroxiredoxin tpx</fullName>
        <shortName evidence="6">Prx</shortName>
    </alternativeName>
    <alternativeName>
        <fullName evidence="6">Thioredoxin peroxidase</fullName>
    </alternativeName>
    <alternativeName>
        <fullName evidence="6">Thioredoxin-dependent peroxiredoxin</fullName>
    </alternativeName>
</protein>
<dbReference type="PROSITE" id="PS01265">
    <property type="entry name" value="TPX"/>
    <property type="match status" value="1"/>
</dbReference>
<dbReference type="SUPFAM" id="SSF52833">
    <property type="entry name" value="Thioredoxin-like"/>
    <property type="match status" value="1"/>
</dbReference>
<keyword evidence="5 6" id="KW-0676">Redox-active center</keyword>
<comment type="miscellaneous">
    <text evidence="6">The active site is a conserved redox-active cysteine residue, the peroxidatic cysteine (C(P)), which makes the nucleophilic attack on the peroxide substrate. The peroxide oxidizes the C(P)-SH to cysteine sulfenic acid (C(P)-SOH), which then reacts with another cysteine residue, the resolving cysteine (C(R)), to form a disulfide bridge. The disulfide is subsequently reduced by an appropriate electron donor to complete the catalytic cycle. In this atypical 2-Cys peroxiredoxin, C(R) is present in the same subunit to form an intramolecular disulfide. The disulfide is subsequently reduced by thioredoxin.</text>
</comment>
<keyword evidence="1 6" id="KW-0575">Peroxidase</keyword>
<comment type="similarity">
    <text evidence="6">Belongs to the peroxiredoxin family. Tpx subfamily.</text>
</comment>
<proteinExistence type="inferred from homology"/>
<dbReference type="Pfam" id="PF08534">
    <property type="entry name" value="Redoxin"/>
    <property type="match status" value="1"/>
</dbReference>
<evidence type="ECO:0000256" key="4">
    <source>
        <dbReference type="ARBA" id="ARBA00023157"/>
    </source>
</evidence>
<comment type="caution">
    <text evidence="8">The sequence shown here is derived from an EMBL/GenBank/DDBJ whole genome shotgun (WGS) entry which is preliminary data.</text>
</comment>
<dbReference type="EMBL" id="BAABEO010000023">
    <property type="protein sequence ID" value="GAA3693541.1"/>
    <property type="molecule type" value="Genomic_DNA"/>
</dbReference>
<dbReference type="Gene3D" id="3.40.30.10">
    <property type="entry name" value="Glutaredoxin"/>
    <property type="match status" value="1"/>
</dbReference>
<feature type="disulfide bond" description="Redox-active" evidence="6">
    <location>
        <begin position="60"/>
        <end position="94"/>
    </location>
</feature>
<keyword evidence="4 6" id="KW-1015">Disulfide bond</keyword>
<feature type="active site" description="Cysteine sulfenic acid (-SOH) intermediate" evidence="6">
    <location>
        <position position="60"/>
    </location>
</feature>
<dbReference type="HAMAP" id="MF_00269">
    <property type="entry name" value="Tpx"/>
    <property type="match status" value="1"/>
</dbReference>
<gene>
    <name evidence="6 8" type="primary">tpx</name>
    <name evidence="8" type="ORF">GCM10023081_33610</name>
</gene>
<dbReference type="InterPro" id="IPR018219">
    <property type="entry name" value="Tpx_CS"/>
</dbReference>
<evidence type="ECO:0000256" key="1">
    <source>
        <dbReference type="ARBA" id="ARBA00022559"/>
    </source>
</evidence>
<dbReference type="InterPro" id="IPR036249">
    <property type="entry name" value="Thioredoxin-like_sf"/>
</dbReference>
<evidence type="ECO:0000313" key="9">
    <source>
        <dbReference type="Proteomes" id="UP001500752"/>
    </source>
</evidence>
<reference evidence="9" key="1">
    <citation type="journal article" date="2019" name="Int. J. Syst. Evol. Microbiol.">
        <title>The Global Catalogue of Microorganisms (GCM) 10K type strain sequencing project: providing services to taxonomists for standard genome sequencing and annotation.</title>
        <authorList>
            <consortium name="The Broad Institute Genomics Platform"/>
            <consortium name="The Broad Institute Genome Sequencing Center for Infectious Disease"/>
            <person name="Wu L."/>
            <person name="Ma J."/>
        </authorList>
    </citation>
    <scope>NUCLEOTIDE SEQUENCE [LARGE SCALE GENOMIC DNA]</scope>
    <source>
        <strain evidence="9">JCM 30742</strain>
    </source>
</reference>
<dbReference type="RefSeq" id="WP_345152569.1">
    <property type="nucleotide sequence ID" value="NZ_BAABEO010000023.1"/>
</dbReference>
<feature type="domain" description="Thioredoxin" evidence="7">
    <location>
        <begin position="18"/>
        <end position="165"/>
    </location>
</feature>
<dbReference type="InterPro" id="IPR013766">
    <property type="entry name" value="Thioredoxin_domain"/>
</dbReference>
<dbReference type="InterPro" id="IPR013740">
    <property type="entry name" value="Redoxin"/>
</dbReference>
<dbReference type="GO" id="GO:0004601">
    <property type="term" value="F:peroxidase activity"/>
    <property type="evidence" value="ECO:0007669"/>
    <property type="project" value="UniProtKB-KW"/>
</dbReference>
<evidence type="ECO:0000256" key="5">
    <source>
        <dbReference type="ARBA" id="ARBA00023284"/>
    </source>
</evidence>
<dbReference type="InterPro" id="IPR002065">
    <property type="entry name" value="TPX"/>
</dbReference>
<comment type="catalytic activity">
    <reaction evidence="6">
        <text>a hydroperoxide + [thioredoxin]-dithiol = an alcohol + [thioredoxin]-disulfide + H2O</text>
        <dbReference type="Rhea" id="RHEA:62620"/>
        <dbReference type="Rhea" id="RHEA-COMP:10698"/>
        <dbReference type="Rhea" id="RHEA-COMP:10700"/>
        <dbReference type="ChEBI" id="CHEBI:15377"/>
        <dbReference type="ChEBI" id="CHEBI:29950"/>
        <dbReference type="ChEBI" id="CHEBI:30879"/>
        <dbReference type="ChEBI" id="CHEBI:35924"/>
        <dbReference type="ChEBI" id="CHEBI:50058"/>
        <dbReference type="EC" id="1.11.1.24"/>
    </reaction>
</comment>
<keyword evidence="2 6" id="KW-0049">Antioxidant</keyword>
<dbReference type="CDD" id="cd03014">
    <property type="entry name" value="PRX_Atyp2cys"/>
    <property type="match status" value="1"/>
</dbReference>
<evidence type="ECO:0000313" key="8">
    <source>
        <dbReference type="EMBL" id="GAA3693541.1"/>
    </source>
</evidence>
<comment type="function">
    <text evidence="6">Thiol-specific peroxidase that catalyzes the reduction of hydrogen peroxide and organic hydroperoxides to water and alcohols, respectively. Plays a role in cell protection against oxidative stress by detoxifying peroxides.</text>
</comment>
<dbReference type="NCBIfam" id="NF001808">
    <property type="entry name" value="PRK00522.1"/>
    <property type="match status" value="1"/>
</dbReference>
<dbReference type="InterPro" id="IPR050455">
    <property type="entry name" value="Tpx_Peroxidase_subfamily"/>
</dbReference>
<dbReference type="EC" id="1.11.1.24" evidence="6"/>
<keyword evidence="3 6" id="KW-0560">Oxidoreductase</keyword>
<evidence type="ECO:0000256" key="6">
    <source>
        <dbReference type="HAMAP-Rule" id="MF_00269"/>
    </source>
</evidence>
<dbReference type="Proteomes" id="UP001500752">
    <property type="component" value="Unassembled WGS sequence"/>
</dbReference>
<comment type="subunit">
    <text evidence="6">Homodimer.</text>
</comment>
<dbReference type="PROSITE" id="PS51352">
    <property type="entry name" value="THIOREDOXIN_2"/>
    <property type="match status" value="1"/>
</dbReference>
<sequence length="165" mass="16807">MANTAFRGTPVQTIGDLPAQGAAAPDFTLTGADLADVASAGLSGRRVVLNIFPSIDTGVCAASVRKFNELAAGFENATVVCVSADLPFALGRFCGAEGIENVLTASTFRSSFGEDYGVKMADGPLAGLNARSVVVVDADGTVLHSELVPEIGQEPDYDAAVAALN</sequence>
<evidence type="ECO:0000259" key="7">
    <source>
        <dbReference type="PROSITE" id="PS51352"/>
    </source>
</evidence>
<accession>A0ABP7CMU4</accession>
<name>A0ABP7CMU4_9MICC</name>
<keyword evidence="9" id="KW-1185">Reference proteome</keyword>
<dbReference type="PANTHER" id="PTHR43110:SF1">
    <property type="entry name" value="THIOL PEROXIDASE"/>
    <property type="match status" value="1"/>
</dbReference>